<evidence type="ECO:0000313" key="2">
    <source>
        <dbReference type="Proteomes" id="UP000215256"/>
    </source>
</evidence>
<organism evidence="1 2">
    <name type="scientific">Ochrobactrum quorumnocens</name>
    <dbReference type="NCBI Taxonomy" id="271865"/>
    <lineage>
        <taxon>Bacteria</taxon>
        <taxon>Pseudomonadati</taxon>
        <taxon>Pseudomonadota</taxon>
        <taxon>Alphaproteobacteria</taxon>
        <taxon>Hyphomicrobiales</taxon>
        <taxon>Brucellaceae</taxon>
        <taxon>Brucella/Ochrobactrum group</taxon>
        <taxon>Ochrobactrum</taxon>
    </lineage>
</organism>
<accession>A0A248UMK6</accession>
<reference evidence="1 2" key="1">
    <citation type="submission" date="2017-07" db="EMBL/GenBank/DDBJ databases">
        <title>Phylogenetic study on the rhizospheric bacterium Ochrobactrum sp. A44.</title>
        <authorList>
            <person name="Krzyzanowska D.M."/>
            <person name="Ossowicki A."/>
            <person name="Rajewska M."/>
            <person name="Maciag T."/>
            <person name="Kaczynski Z."/>
            <person name="Czerwicka M."/>
            <person name="Jafra S."/>
        </authorList>
    </citation>
    <scope>NUCLEOTIDE SEQUENCE [LARGE SCALE GENOMIC DNA]</scope>
    <source>
        <strain evidence="1 2">A44</strain>
    </source>
</reference>
<dbReference type="AlphaFoldDB" id="A0A248UMK6"/>
<evidence type="ECO:0000313" key="1">
    <source>
        <dbReference type="EMBL" id="ASV87519.1"/>
    </source>
</evidence>
<sequence>MITFFHGLELKETKLKENRPYVRRNECPPLDRTSALFRDSSYSRSSCMNSPET</sequence>
<protein>
    <submittedName>
        <fullName evidence="1">Uncharacterized protein</fullName>
    </submittedName>
</protein>
<dbReference type="EMBL" id="CP022604">
    <property type="protein sequence ID" value="ASV87519.1"/>
    <property type="molecule type" value="Genomic_DNA"/>
</dbReference>
<dbReference type="Proteomes" id="UP000215256">
    <property type="component" value="Chromosome 1"/>
</dbReference>
<gene>
    <name evidence="1" type="ORF">CES85_0137</name>
</gene>
<dbReference type="KEGG" id="och:CES85_0137"/>
<proteinExistence type="predicted"/>
<name>A0A248UMK6_9HYPH</name>